<sequence length="499" mass="56833">MRRNYKPEGRGHNRHRNWRRQDTRWHNNYRCRTGASSDVASPSSSTGSSSSSTQSSSVPELPGFYYDPEKNRYFRLLPGHNNCNPLTKEGIMKKQMEVKRLQDLEEDKNRKKSSRLGLNASLLLRKQQLGSLPSTTYCRRIHEMKVSCMQMKKVTIVNPESVGVETLKYEFILADSPCERLFVVNDLENGFCKYDLLNLNGLWKDVPTVESHDDNLYFTSQKVVTACWASLNAPDSHVLVCFLGKPEAPGCVSLIPACRFRNLAADYDDVRPEVVYNIRISNAWSCAWCLNPRLECSYAAGLRNQVLVLNAITDVQYTFRTNSDVLAQQFATQNLLLYNGCRSGEVFSIDLRVPYRSPNNCRKGVTFSQSSSITCLRLLQDENYLVVSDMSGQIKLWDLRMVKSVHNYEGHVNSYAHLPVHVKEEEGLLLAVGQDCYTRIWNFQDARLLRTIPSPHPAAKDSIPSIVFSSYHGGKRPVPGLLMAVKKDLYHFTYDSLDF</sequence>
<dbReference type="InterPro" id="IPR036322">
    <property type="entry name" value="WD40_repeat_dom_sf"/>
</dbReference>
<keyword evidence="2" id="KW-0677">Repeat</keyword>
<evidence type="ECO:0000256" key="4">
    <source>
        <dbReference type="SAM" id="MobiDB-lite"/>
    </source>
</evidence>
<dbReference type="AlphaFoldDB" id="A0AAV7ALK8"/>
<proteinExistence type="predicted"/>
<dbReference type="SUPFAM" id="SSF50978">
    <property type="entry name" value="WD40 repeat-like"/>
    <property type="match status" value="1"/>
</dbReference>
<protein>
    <recommendedName>
        <fullName evidence="7">DDB1- and CUL4-associated factor 4</fullName>
    </recommendedName>
</protein>
<evidence type="ECO:0000313" key="5">
    <source>
        <dbReference type="EMBL" id="KAG8560897.1"/>
    </source>
</evidence>
<accession>A0AAV7ALK8</accession>
<dbReference type="PANTHER" id="PTHR44472:SF1">
    <property type="entry name" value="DDB1 AND CUL4 ASSOCIATED FACTOR 4"/>
    <property type="match status" value="1"/>
</dbReference>
<reference evidence="5" key="1">
    <citation type="thesis" date="2020" institute="ProQuest LLC" country="789 East Eisenhower Parkway, Ann Arbor, MI, USA">
        <title>Comparative Genomics and Chromosome Evolution.</title>
        <authorList>
            <person name="Mudd A.B."/>
        </authorList>
    </citation>
    <scope>NUCLEOTIDE SEQUENCE</scope>
    <source>
        <strain evidence="5">237g6f4</strain>
        <tissue evidence="5">Blood</tissue>
    </source>
</reference>
<dbReference type="Proteomes" id="UP000824782">
    <property type="component" value="Unassembled WGS sequence"/>
</dbReference>
<dbReference type="GO" id="GO:0080008">
    <property type="term" value="C:Cul4-RING E3 ubiquitin ligase complex"/>
    <property type="evidence" value="ECO:0007669"/>
    <property type="project" value="TreeGrafter"/>
</dbReference>
<organism evidence="5 6">
    <name type="scientific">Engystomops pustulosus</name>
    <name type="common">Tungara frog</name>
    <name type="synonym">Physalaemus pustulosus</name>
    <dbReference type="NCBI Taxonomy" id="76066"/>
    <lineage>
        <taxon>Eukaryota</taxon>
        <taxon>Metazoa</taxon>
        <taxon>Chordata</taxon>
        <taxon>Craniata</taxon>
        <taxon>Vertebrata</taxon>
        <taxon>Euteleostomi</taxon>
        <taxon>Amphibia</taxon>
        <taxon>Batrachia</taxon>
        <taxon>Anura</taxon>
        <taxon>Neobatrachia</taxon>
        <taxon>Hyloidea</taxon>
        <taxon>Leptodactylidae</taxon>
        <taxon>Leiuperinae</taxon>
        <taxon>Engystomops</taxon>
    </lineage>
</organism>
<gene>
    <name evidence="5" type="ORF">GDO81_015177</name>
</gene>
<dbReference type="InterPro" id="IPR052254">
    <property type="entry name" value="CUL4-DDB1_E3_ligase_receptor"/>
</dbReference>
<dbReference type="PANTHER" id="PTHR44472">
    <property type="entry name" value="DDB1- AND CUL4-ASSOCIATED FACTOR 4-RELATED"/>
    <property type="match status" value="1"/>
</dbReference>
<dbReference type="InterPro" id="IPR001680">
    <property type="entry name" value="WD40_rpt"/>
</dbReference>
<evidence type="ECO:0000256" key="1">
    <source>
        <dbReference type="ARBA" id="ARBA00022574"/>
    </source>
</evidence>
<dbReference type="Gene3D" id="2.130.10.10">
    <property type="entry name" value="YVTN repeat-like/Quinoprotein amine dehydrogenase"/>
    <property type="match status" value="1"/>
</dbReference>
<dbReference type="EMBL" id="WNYA01000007">
    <property type="protein sequence ID" value="KAG8560897.1"/>
    <property type="molecule type" value="Genomic_DNA"/>
</dbReference>
<dbReference type="Pfam" id="PF23761">
    <property type="entry name" value="Beta-prop_DCAF4"/>
    <property type="match status" value="1"/>
</dbReference>
<name>A0AAV7ALK8_ENGPU</name>
<keyword evidence="6" id="KW-1185">Reference proteome</keyword>
<dbReference type="InterPro" id="IPR015943">
    <property type="entry name" value="WD40/YVTN_repeat-like_dom_sf"/>
</dbReference>
<dbReference type="SMART" id="SM00320">
    <property type="entry name" value="WD40"/>
    <property type="match status" value="2"/>
</dbReference>
<dbReference type="PROSITE" id="PS50082">
    <property type="entry name" value="WD_REPEATS_2"/>
    <property type="match status" value="1"/>
</dbReference>
<evidence type="ECO:0000256" key="2">
    <source>
        <dbReference type="ARBA" id="ARBA00022737"/>
    </source>
</evidence>
<feature type="compositionally biased region" description="Low complexity" evidence="4">
    <location>
        <begin position="34"/>
        <end position="59"/>
    </location>
</feature>
<keyword evidence="1 3" id="KW-0853">WD repeat</keyword>
<evidence type="ECO:0000256" key="3">
    <source>
        <dbReference type="PROSITE-ProRule" id="PRU00221"/>
    </source>
</evidence>
<feature type="repeat" description="WD" evidence="3">
    <location>
        <begin position="366"/>
        <end position="407"/>
    </location>
</feature>
<feature type="region of interest" description="Disordered" evidence="4">
    <location>
        <begin position="1"/>
        <end position="62"/>
    </location>
</feature>
<feature type="compositionally biased region" description="Basic and acidic residues" evidence="4">
    <location>
        <begin position="1"/>
        <end position="11"/>
    </location>
</feature>
<comment type="caution">
    <text evidence="5">The sequence shown here is derived from an EMBL/GenBank/DDBJ whole genome shotgun (WGS) entry which is preliminary data.</text>
</comment>
<evidence type="ECO:0008006" key="7">
    <source>
        <dbReference type="Google" id="ProtNLM"/>
    </source>
</evidence>
<evidence type="ECO:0000313" key="6">
    <source>
        <dbReference type="Proteomes" id="UP000824782"/>
    </source>
</evidence>